<keyword evidence="5 8" id="KW-1133">Transmembrane helix</keyword>
<dbReference type="InterPro" id="IPR013688">
    <property type="entry name" value="GBS_Bsp-like"/>
</dbReference>
<evidence type="ECO:0000256" key="2">
    <source>
        <dbReference type="ARBA" id="ARBA00004936"/>
    </source>
</evidence>
<gene>
    <name evidence="10" type="ORF">H8712_03245</name>
</gene>
<feature type="domain" description="Sulfatase N-terminal" evidence="9">
    <location>
        <begin position="161"/>
        <end position="403"/>
    </location>
</feature>
<evidence type="ECO:0000313" key="10">
    <source>
        <dbReference type="EMBL" id="MBC8627645.1"/>
    </source>
</evidence>
<accession>A0ABR7PA00</accession>
<evidence type="ECO:0000256" key="6">
    <source>
        <dbReference type="ARBA" id="ARBA00023136"/>
    </source>
</evidence>
<keyword evidence="4 8" id="KW-0812">Transmembrane</keyword>
<evidence type="ECO:0000256" key="3">
    <source>
        <dbReference type="ARBA" id="ARBA00022475"/>
    </source>
</evidence>
<reference evidence="10 11" key="1">
    <citation type="submission" date="2020-08" db="EMBL/GenBank/DDBJ databases">
        <title>Genome public.</title>
        <authorList>
            <person name="Liu C."/>
            <person name="Sun Q."/>
        </authorList>
    </citation>
    <scope>NUCLEOTIDE SEQUENCE [LARGE SCALE GENOMIC DNA]</scope>
    <source>
        <strain evidence="10 11">3_YM_SP_D4_24.mj</strain>
    </source>
</reference>
<comment type="subcellular location">
    <subcellularLocation>
        <location evidence="1">Cell membrane</location>
        <topology evidence="1">Multi-pass membrane protein</topology>
    </subcellularLocation>
</comment>
<dbReference type="PANTHER" id="PTHR47371">
    <property type="entry name" value="LIPOTEICHOIC ACID SYNTHASE"/>
    <property type="match status" value="1"/>
</dbReference>
<evidence type="ECO:0000313" key="11">
    <source>
        <dbReference type="Proteomes" id="UP000661649"/>
    </source>
</evidence>
<keyword evidence="7" id="KW-0175">Coiled coil</keyword>
<evidence type="ECO:0000256" key="4">
    <source>
        <dbReference type="ARBA" id="ARBA00022692"/>
    </source>
</evidence>
<keyword evidence="6 8" id="KW-0472">Membrane</keyword>
<keyword evidence="11" id="KW-1185">Reference proteome</keyword>
<organism evidence="10 11">
    <name type="scientific">Blautia stercoris</name>
    <dbReference type="NCBI Taxonomy" id="871664"/>
    <lineage>
        <taxon>Bacteria</taxon>
        <taxon>Bacillati</taxon>
        <taxon>Bacillota</taxon>
        <taxon>Clostridia</taxon>
        <taxon>Lachnospirales</taxon>
        <taxon>Lachnospiraceae</taxon>
        <taxon>Blautia</taxon>
    </lineage>
</organism>
<dbReference type="EMBL" id="JACRTP010000001">
    <property type="protein sequence ID" value="MBC8627645.1"/>
    <property type="molecule type" value="Genomic_DNA"/>
</dbReference>
<comment type="caution">
    <text evidence="10">The sequence shown here is derived from an EMBL/GenBank/DDBJ whole genome shotgun (WGS) entry which is preliminary data.</text>
</comment>
<evidence type="ECO:0000256" key="5">
    <source>
        <dbReference type="ARBA" id="ARBA00022989"/>
    </source>
</evidence>
<dbReference type="RefSeq" id="WP_187558199.1">
    <property type="nucleotide sequence ID" value="NZ_JACRTP010000001.1"/>
</dbReference>
<dbReference type="Pfam" id="PF08481">
    <property type="entry name" value="GBS_Bsp-like"/>
    <property type="match status" value="2"/>
</dbReference>
<evidence type="ECO:0000256" key="1">
    <source>
        <dbReference type="ARBA" id="ARBA00004651"/>
    </source>
</evidence>
<dbReference type="CDD" id="cd16015">
    <property type="entry name" value="LTA_synthase"/>
    <property type="match status" value="1"/>
</dbReference>
<dbReference type="SUPFAM" id="SSF53649">
    <property type="entry name" value="Alkaline phosphatase-like"/>
    <property type="match status" value="1"/>
</dbReference>
<evidence type="ECO:0000256" key="7">
    <source>
        <dbReference type="SAM" id="Coils"/>
    </source>
</evidence>
<feature type="transmembrane region" description="Helical" evidence="8">
    <location>
        <begin position="70"/>
        <end position="92"/>
    </location>
</feature>
<protein>
    <submittedName>
        <fullName evidence="10">GBS Bsp-like repeat-containing protein</fullName>
    </submittedName>
</protein>
<keyword evidence="3" id="KW-1003">Cell membrane</keyword>
<comment type="pathway">
    <text evidence="2">Cell wall biogenesis; lipoteichoic acid biosynthesis.</text>
</comment>
<dbReference type="Pfam" id="PF00884">
    <property type="entry name" value="Sulfatase"/>
    <property type="match status" value="1"/>
</dbReference>
<dbReference type="Gene3D" id="2.60.40.3760">
    <property type="match status" value="2"/>
</dbReference>
<sequence length="725" mass="82040">MKIQVGKKELSEKQKKILRKVKVILQYVFIFLSLLIATTVAWVFRTWKGLTMEEVVFHIQAPTTGTDSGIISSFILTCPLISIVLTLVILLLHKRLGKIKDIAVLGLMVAFLAVAAFSVGYMWNRLDITAYAKNQTTESTFIEDNYADPKEVELTFPEKKRNLIYIYLESMEDTYADKKSGGAFEKSRIPELAKLSLENENFSGNSTALNGGIPMYGATWTMGALFAQTSGLPLNLPIRGDLMSTQSEFLPGVINLGDILEENGYKQYFLMGSEAEFAGRDLYYKQHGNYTIYDYNYSLENGEIPEDYHVFWGYEDAKLFEFAKQHLTQISKNNEPFNFSMLTVDTHFEDGYRCKDCPNTFGDDQYANVMACSSKKVTEFVKWIQEQDFYENTTIVISGDHLTMDSNFCDDVPSSYERKVYTTYINSAVQPETEDYREYSTMDNFPTTLASLGVEISGNRLGLGTNLFSSEETLIETYGKEQVNTGLKMKSKFMDELTKDIVVENAKKVQEEEKAEAEEKKITADITVSDYDALSDSFKVSLSKVKCQLPVESIQCTVWKSDGMKALVWYEAEKQEDGTYSIEVKGSDLAHEEGSYDVIVYGQAEGYDPSVIKTVTGEIKEPESKITADVTVTNYDFRKGYFDVILSNVESTEPVTAIECTVWEKDGTVALKTYQAKRQGDGTYLLRIKAMDFYYKTGTYRILIYGQTENSPMMQMDEVFGEITG</sequence>
<dbReference type="InterPro" id="IPR050448">
    <property type="entry name" value="OpgB/LTA_synthase_biosynth"/>
</dbReference>
<evidence type="ECO:0000256" key="8">
    <source>
        <dbReference type="SAM" id="Phobius"/>
    </source>
</evidence>
<dbReference type="InterPro" id="IPR017850">
    <property type="entry name" value="Alkaline_phosphatase_core_sf"/>
</dbReference>
<dbReference type="Proteomes" id="UP000661649">
    <property type="component" value="Unassembled WGS sequence"/>
</dbReference>
<feature type="transmembrane region" description="Helical" evidence="8">
    <location>
        <begin position="104"/>
        <end position="123"/>
    </location>
</feature>
<proteinExistence type="predicted"/>
<name>A0ABR7PA00_9FIRM</name>
<dbReference type="PANTHER" id="PTHR47371:SF3">
    <property type="entry name" value="PHOSPHOGLYCEROL TRANSFERASE I"/>
    <property type="match status" value="1"/>
</dbReference>
<feature type="coiled-coil region" evidence="7">
    <location>
        <begin position="494"/>
        <end position="523"/>
    </location>
</feature>
<dbReference type="Gene3D" id="3.40.720.10">
    <property type="entry name" value="Alkaline Phosphatase, subunit A"/>
    <property type="match status" value="1"/>
</dbReference>
<dbReference type="InterPro" id="IPR000917">
    <property type="entry name" value="Sulfatase_N"/>
</dbReference>
<evidence type="ECO:0000259" key="9">
    <source>
        <dbReference type="Pfam" id="PF00884"/>
    </source>
</evidence>
<feature type="transmembrane region" description="Helical" evidence="8">
    <location>
        <begin position="21"/>
        <end position="44"/>
    </location>
</feature>